<dbReference type="Proteomes" id="UP001472677">
    <property type="component" value="Unassembled WGS sequence"/>
</dbReference>
<evidence type="ECO:0000313" key="1">
    <source>
        <dbReference type="EMBL" id="KAK8593522.1"/>
    </source>
</evidence>
<evidence type="ECO:0000313" key="2">
    <source>
        <dbReference type="Proteomes" id="UP001472677"/>
    </source>
</evidence>
<comment type="caution">
    <text evidence="1">The sequence shown here is derived from an EMBL/GenBank/DDBJ whole genome shotgun (WGS) entry which is preliminary data.</text>
</comment>
<name>A0ABR2G378_9ROSI</name>
<keyword evidence="2" id="KW-1185">Reference proteome</keyword>
<proteinExistence type="predicted"/>
<organism evidence="1 2">
    <name type="scientific">Hibiscus sabdariffa</name>
    <name type="common">roselle</name>
    <dbReference type="NCBI Taxonomy" id="183260"/>
    <lineage>
        <taxon>Eukaryota</taxon>
        <taxon>Viridiplantae</taxon>
        <taxon>Streptophyta</taxon>
        <taxon>Embryophyta</taxon>
        <taxon>Tracheophyta</taxon>
        <taxon>Spermatophyta</taxon>
        <taxon>Magnoliopsida</taxon>
        <taxon>eudicotyledons</taxon>
        <taxon>Gunneridae</taxon>
        <taxon>Pentapetalae</taxon>
        <taxon>rosids</taxon>
        <taxon>malvids</taxon>
        <taxon>Malvales</taxon>
        <taxon>Malvaceae</taxon>
        <taxon>Malvoideae</taxon>
        <taxon>Hibiscus</taxon>
    </lineage>
</organism>
<sequence>MSFEEDAIRVRDHLHGKWIYGSRFKVNFAKREPRTQFWRRKWRDSNSGINVPKVSVEKGRRAIPIDVMGGLSVESRVPRRVEGLVTEDSLLVLQRCSMGWCWNLISNSNLAEEMHLEKIFGIHVMRMSGSHVSLIFDSIEVRQQVIHSGVLDRWFSRVVGWHAEGSALDCRWAWISVFGEATTEPSSFEHGRVLIEMTIIDRIEERLELSVSGHVFPFRLSESDTLLRGLQVFGESDNSSSSGESVSMGAEDQCAREFDRGRVNASENREDGVKVSSDCVITAKAVALNDVSLERFDKAGVGGVCW</sequence>
<gene>
    <name evidence="1" type="ORF">V6N12_045602</name>
</gene>
<reference evidence="1 2" key="1">
    <citation type="journal article" date="2024" name="G3 (Bethesda)">
        <title>Genome assembly of Hibiscus sabdariffa L. provides insights into metabolisms of medicinal natural products.</title>
        <authorList>
            <person name="Kim T."/>
        </authorList>
    </citation>
    <scope>NUCLEOTIDE SEQUENCE [LARGE SCALE GENOMIC DNA]</scope>
    <source>
        <strain evidence="1">TK-2024</strain>
        <tissue evidence="1">Old leaves</tissue>
    </source>
</reference>
<accession>A0ABR2G378</accession>
<dbReference type="EMBL" id="JBBPBM010000003">
    <property type="protein sequence ID" value="KAK8593522.1"/>
    <property type="molecule type" value="Genomic_DNA"/>
</dbReference>
<protein>
    <submittedName>
        <fullName evidence="1">Uncharacterized protein</fullName>
    </submittedName>
</protein>